<reference evidence="4 7" key="2">
    <citation type="submission" date="2019-05" db="EMBL/GenBank/DDBJ databases">
        <authorList>
            <person name="Schori C."/>
            <person name="Ahrens C."/>
        </authorList>
    </citation>
    <scope>NUCLEOTIDE SEQUENCE [LARGE SCALE GENOMIC DNA]</scope>
    <source>
        <strain evidence="4 7">DSM 10702</strain>
    </source>
</reference>
<evidence type="ECO:0000313" key="6">
    <source>
        <dbReference type="Proteomes" id="UP000474042"/>
    </source>
</evidence>
<dbReference type="Pfam" id="PF12674">
    <property type="entry name" value="Zn_ribbon_2"/>
    <property type="match status" value="1"/>
</dbReference>
<evidence type="ECO:0000313" key="3">
    <source>
        <dbReference type="EMBL" id="PPV12875.1"/>
    </source>
</evidence>
<name>A0A2S7F778_CLOBU</name>
<dbReference type="EMBL" id="WOFV02000035">
    <property type="protein sequence ID" value="NAS18519.1"/>
    <property type="molecule type" value="Genomic_DNA"/>
</dbReference>
<protein>
    <submittedName>
        <fullName evidence="3">Transcriptional regulator</fullName>
    </submittedName>
</protein>
<evidence type="ECO:0000313" key="2">
    <source>
        <dbReference type="EMBL" id="NAS18519.1"/>
    </source>
</evidence>
<dbReference type="EMBL" id="CP040626">
    <property type="protein sequence ID" value="QMW89991.1"/>
    <property type="molecule type" value="Genomic_DNA"/>
</dbReference>
<dbReference type="Proteomes" id="UP000515243">
    <property type="component" value="Chromosome 1"/>
</dbReference>
<evidence type="ECO:0000313" key="5">
    <source>
        <dbReference type="Proteomes" id="UP000238081"/>
    </source>
</evidence>
<organism evidence="3 5">
    <name type="scientific">Clostridium butyricum</name>
    <dbReference type="NCBI Taxonomy" id="1492"/>
    <lineage>
        <taxon>Bacteria</taxon>
        <taxon>Bacillati</taxon>
        <taxon>Bacillota</taxon>
        <taxon>Clostridia</taxon>
        <taxon>Eubacteriales</taxon>
        <taxon>Clostridiaceae</taxon>
        <taxon>Clostridium</taxon>
    </lineage>
</organism>
<gene>
    <name evidence="3" type="ORF">AWN73_17640</name>
    <name evidence="4" type="ORF">FF104_03220</name>
    <name evidence="2" type="ORF">GND98_011710</name>
</gene>
<evidence type="ECO:0000259" key="1">
    <source>
        <dbReference type="Pfam" id="PF12674"/>
    </source>
</evidence>
<dbReference type="GeneID" id="92943134"/>
<sequence length="85" mass="10023">MERLICQSCGMPMESKEVVATNKDGSFNEEYCIYCYKNGEFTTPNVTMEEEIEICVPFMKEHGMNEDEARKLLKETFPNLKRWKK</sequence>
<dbReference type="AlphaFoldDB" id="A0A2S7F778"/>
<dbReference type="Proteomes" id="UP000238081">
    <property type="component" value="Unassembled WGS sequence"/>
</dbReference>
<reference evidence="3 5" key="1">
    <citation type="submission" date="2016-01" db="EMBL/GenBank/DDBJ databases">
        <title>Characterization of the Clostridium difficile lineages that are prevalent in Hong Kong and China.</title>
        <authorList>
            <person name="Kwok J.S.-L."/>
            <person name="Lam W.-Y."/>
            <person name="Ip M."/>
            <person name="Chan T.-F."/>
            <person name="Hawkey P.M."/>
            <person name="Tsui S.K.-W."/>
        </authorList>
    </citation>
    <scope>NUCLEOTIDE SEQUENCE [LARGE SCALE GENOMIC DNA]</scope>
    <source>
        <strain evidence="3 5">300064</strain>
    </source>
</reference>
<reference evidence="2 6" key="3">
    <citation type="submission" date="2020-01" db="EMBL/GenBank/DDBJ databases">
        <title>Genome sequence of a 1,3-propanediol producer, Clostridium butyricum S3.</title>
        <authorList>
            <person name="Zhou J."/>
        </authorList>
    </citation>
    <scope>NUCLEOTIDE SEQUENCE [LARGE SCALE GENOMIC DNA]</scope>
    <source>
        <strain evidence="2 6">S3</strain>
    </source>
</reference>
<accession>A0A2S7F778</accession>
<dbReference type="InterPro" id="IPR025868">
    <property type="entry name" value="Zn_ribbon_dom_put"/>
</dbReference>
<dbReference type="EMBL" id="LRDH01000131">
    <property type="protein sequence ID" value="PPV12875.1"/>
    <property type="molecule type" value="Genomic_DNA"/>
</dbReference>
<dbReference type="Proteomes" id="UP000474042">
    <property type="component" value="Unassembled WGS sequence"/>
</dbReference>
<proteinExistence type="predicted"/>
<feature type="domain" description="Putative zinc ribbon" evidence="1">
    <location>
        <begin position="5"/>
        <end position="84"/>
    </location>
</feature>
<evidence type="ECO:0000313" key="7">
    <source>
        <dbReference type="Proteomes" id="UP000515243"/>
    </source>
</evidence>
<evidence type="ECO:0000313" key="4">
    <source>
        <dbReference type="EMBL" id="QMW89991.1"/>
    </source>
</evidence>
<dbReference type="RefSeq" id="WP_003410079.1">
    <property type="nucleotide sequence ID" value="NZ_AP019716.1"/>
</dbReference>